<evidence type="ECO:0000256" key="2">
    <source>
        <dbReference type="SAM" id="MobiDB-lite"/>
    </source>
</evidence>
<keyword evidence="1" id="KW-0479">Metal-binding</keyword>
<dbReference type="Gene3D" id="4.10.60.10">
    <property type="entry name" value="Zinc finger, CCHC-type"/>
    <property type="match status" value="1"/>
</dbReference>
<name>A0AAD8WRX4_LOLMU</name>
<evidence type="ECO:0000259" key="3">
    <source>
        <dbReference type="PROSITE" id="PS50158"/>
    </source>
</evidence>
<feature type="compositionally biased region" description="Polar residues" evidence="2">
    <location>
        <begin position="17"/>
        <end position="34"/>
    </location>
</feature>
<dbReference type="PROSITE" id="PS50158">
    <property type="entry name" value="ZF_CCHC"/>
    <property type="match status" value="1"/>
</dbReference>
<reference evidence="4" key="1">
    <citation type="submission" date="2023-07" db="EMBL/GenBank/DDBJ databases">
        <title>A chromosome-level genome assembly of Lolium multiflorum.</title>
        <authorList>
            <person name="Chen Y."/>
            <person name="Copetti D."/>
            <person name="Kolliker R."/>
            <person name="Studer B."/>
        </authorList>
    </citation>
    <scope>NUCLEOTIDE SEQUENCE</scope>
    <source>
        <strain evidence="4">02402/16</strain>
        <tissue evidence="4">Leaf</tissue>
    </source>
</reference>
<keyword evidence="1" id="KW-0863">Zinc-finger</keyword>
<sequence>MEGKLHQANENHKRRMMNQNGPHHTQKYRNNSTGGFAPIHNKPGGSNPNNNSHLNGNNNNNNPNTAPRTGSNAVPVTPKEKSTITCYECGIVGHYSNECPKRLAKTTPNTDAPA</sequence>
<protein>
    <recommendedName>
        <fullName evidence="3">CCHC-type domain-containing protein</fullName>
    </recommendedName>
</protein>
<organism evidence="4 5">
    <name type="scientific">Lolium multiflorum</name>
    <name type="common">Italian ryegrass</name>
    <name type="synonym">Lolium perenne subsp. multiflorum</name>
    <dbReference type="NCBI Taxonomy" id="4521"/>
    <lineage>
        <taxon>Eukaryota</taxon>
        <taxon>Viridiplantae</taxon>
        <taxon>Streptophyta</taxon>
        <taxon>Embryophyta</taxon>
        <taxon>Tracheophyta</taxon>
        <taxon>Spermatophyta</taxon>
        <taxon>Magnoliopsida</taxon>
        <taxon>Liliopsida</taxon>
        <taxon>Poales</taxon>
        <taxon>Poaceae</taxon>
        <taxon>BOP clade</taxon>
        <taxon>Pooideae</taxon>
        <taxon>Poodae</taxon>
        <taxon>Poeae</taxon>
        <taxon>Poeae Chloroplast Group 2 (Poeae type)</taxon>
        <taxon>Loliodinae</taxon>
        <taxon>Loliinae</taxon>
        <taxon>Lolium</taxon>
    </lineage>
</organism>
<dbReference type="SMART" id="SM00343">
    <property type="entry name" value="ZnF_C2HC"/>
    <property type="match status" value="1"/>
</dbReference>
<dbReference type="EMBL" id="JAUUTY010000003">
    <property type="protein sequence ID" value="KAK1670613.1"/>
    <property type="molecule type" value="Genomic_DNA"/>
</dbReference>
<feature type="domain" description="CCHC-type" evidence="3">
    <location>
        <begin position="86"/>
        <end position="101"/>
    </location>
</feature>
<keyword evidence="5" id="KW-1185">Reference proteome</keyword>
<dbReference type="AlphaFoldDB" id="A0AAD8WRX4"/>
<comment type="caution">
    <text evidence="4">The sequence shown here is derived from an EMBL/GenBank/DDBJ whole genome shotgun (WGS) entry which is preliminary data.</text>
</comment>
<evidence type="ECO:0000313" key="4">
    <source>
        <dbReference type="EMBL" id="KAK1670613.1"/>
    </source>
</evidence>
<feature type="compositionally biased region" description="Basic and acidic residues" evidence="2">
    <location>
        <begin position="1"/>
        <end position="11"/>
    </location>
</feature>
<accession>A0AAD8WRX4</accession>
<feature type="compositionally biased region" description="Low complexity" evidence="2">
    <location>
        <begin position="40"/>
        <end position="64"/>
    </location>
</feature>
<evidence type="ECO:0000313" key="5">
    <source>
        <dbReference type="Proteomes" id="UP001231189"/>
    </source>
</evidence>
<dbReference type="GO" id="GO:0003676">
    <property type="term" value="F:nucleic acid binding"/>
    <property type="evidence" value="ECO:0007669"/>
    <property type="project" value="InterPro"/>
</dbReference>
<dbReference type="SUPFAM" id="SSF57756">
    <property type="entry name" value="Retrovirus zinc finger-like domains"/>
    <property type="match status" value="1"/>
</dbReference>
<gene>
    <name evidence="4" type="ORF">QYE76_058772</name>
</gene>
<proteinExistence type="predicted"/>
<dbReference type="GO" id="GO:0008270">
    <property type="term" value="F:zinc ion binding"/>
    <property type="evidence" value="ECO:0007669"/>
    <property type="project" value="UniProtKB-KW"/>
</dbReference>
<feature type="compositionally biased region" description="Polar residues" evidence="2">
    <location>
        <begin position="65"/>
        <end position="74"/>
    </location>
</feature>
<keyword evidence="1" id="KW-0862">Zinc</keyword>
<evidence type="ECO:0000256" key="1">
    <source>
        <dbReference type="PROSITE-ProRule" id="PRU00047"/>
    </source>
</evidence>
<dbReference type="InterPro" id="IPR001878">
    <property type="entry name" value="Znf_CCHC"/>
</dbReference>
<dbReference type="InterPro" id="IPR036875">
    <property type="entry name" value="Znf_CCHC_sf"/>
</dbReference>
<dbReference type="Pfam" id="PF00098">
    <property type="entry name" value="zf-CCHC"/>
    <property type="match status" value="1"/>
</dbReference>
<dbReference type="Proteomes" id="UP001231189">
    <property type="component" value="Unassembled WGS sequence"/>
</dbReference>
<feature type="region of interest" description="Disordered" evidence="2">
    <location>
        <begin position="1"/>
        <end position="79"/>
    </location>
</feature>